<name>A0A9Q0YMS5_HOLLE</name>
<keyword evidence="3" id="KW-1185">Reference proteome</keyword>
<gene>
    <name evidence="2" type="ORF">HOLleu_35507</name>
</gene>
<proteinExistence type="predicted"/>
<comment type="caution">
    <text evidence="2">The sequence shown here is derived from an EMBL/GenBank/DDBJ whole genome shotgun (WGS) entry which is preliminary data.</text>
</comment>
<dbReference type="EMBL" id="JAIZAY010000018">
    <property type="protein sequence ID" value="KAJ8025329.1"/>
    <property type="molecule type" value="Genomic_DNA"/>
</dbReference>
<sequence length="80" mass="8556">MATVSTEPCDIPQAQNPVDIPQDNLSSSPSSTQDVGSPGSSLAARRSRQTSLDYTLAERDALSQVAMDVSYFIFIPPPTK</sequence>
<feature type="compositionally biased region" description="Polar residues" evidence="1">
    <location>
        <begin position="23"/>
        <end position="40"/>
    </location>
</feature>
<evidence type="ECO:0000256" key="1">
    <source>
        <dbReference type="SAM" id="MobiDB-lite"/>
    </source>
</evidence>
<organism evidence="2 3">
    <name type="scientific">Holothuria leucospilota</name>
    <name type="common">Black long sea cucumber</name>
    <name type="synonym">Mertensiothuria leucospilota</name>
    <dbReference type="NCBI Taxonomy" id="206669"/>
    <lineage>
        <taxon>Eukaryota</taxon>
        <taxon>Metazoa</taxon>
        <taxon>Echinodermata</taxon>
        <taxon>Eleutherozoa</taxon>
        <taxon>Echinozoa</taxon>
        <taxon>Holothuroidea</taxon>
        <taxon>Aspidochirotacea</taxon>
        <taxon>Aspidochirotida</taxon>
        <taxon>Holothuriidae</taxon>
        <taxon>Holothuria</taxon>
    </lineage>
</organism>
<dbReference type="AlphaFoldDB" id="A0A9Q0YMS5"/>
<reference evidence="2" key="1">
    <citation type="submission" date="2021-10" db="EMBL/GenBank/DDBJ databases">
        <title>Tropical sea cucumber genome reveals ecological adaptation and Cuvierian tubules defense mechanism.</title>
        <authorList>
            <person name="Chen T."/>
        </authorList>
    </citation>
    <scope>NUCLEOTIDE SEQUENCE</scope>
    <source>
        <strain evidence="2">Nanhai2018</strain>
        <tissue evidence="2">Muscle</tissue>
    </source>
</reference>
<protein>
    <submittedName>
        <fullName evidence="2">Uncharacterized protein</fullName>
    </submittedName>
</protein>
<feature type="region of interest" description="Disordered" evidence="1">
    <location>
        <begin position="1"/>
        <end position="50"/>
    </location>
</feature>
<accession>A0A9Q0YMS5</accession>
<dbReference type="Proteomes" id="UP001152320">
    <property type="component" value="Chromosome 18"/>
</dbReference>
<evidence type="ECO:0000313" key="2">
    <source>
        <dbReference type="EMBL" id="KAJ8025329.1"/>
    </source>
</evidence>
<evidence type="ECO:0000313" key="3">
    <source>
        <dbReference type="Proteomes" id="UP001152320"/>
    </source>
</evidence>